<keyword evidence="2" id="KW-0813">Transport</keyword>
<name>A0ABT8G9G9_9MICO</name>
<keyword evidence="3" id="KW-1003">Cell membrane</keyword>
<evidence type="ECO:0000256" key="2">
    <source>
        <dbReference type="ARBA" id="ARBA00022448"/>
    </source>
</evidence>
<feature type="transmembrane region" description="Helical" evidence="7">
    <location>
        <begin position="105"/>
        <end position="125"/>
    </location>
</feature>
<evidence type="ECO:0000256" key="6">
    <source>
        <dbReference type="ARBA" id="ARBA00023136"/>
    </source>
</evidence>
<dbReference type="Gene3D" id="1.10.1760.20">
    <property type="match status" value="1"/>
</dbReference>
<evidence type="ECO:0000256" key="3">
    <source>
        <dbReference type="ARBA" id="ARBA00022475"/>
    </source>
</evidence>
<dbReference type="Pfam" id="PF01891">
    <property type="entry name" value="CbiM"/>
    <property type="match status" value="1"/>
</dbReference>
<evidence type="ECO:0000256" key="7">
    <source>
        <dbReference type="SAM" id="Phobius"/>
    </source>
</evidence>
<feature type="transmembrane region" description="Helical" evidence="7">
    <location>
        <begin position="12"/>
        <end position="31"/>
    </location>
</feature>
<dbReference type="EMBL" id="JAUHPW010000005">
    <property type="protein sequence ID" value="MDN4475784.1"/>
    <property type="molecule type" value="Genomic_DNA"/>
</dbReference>
<sequence length="241" mass="24084">MHIQSGVLDPGVLIVTGAAAIGAVTYAGVALRRGERRWGLAAAGAGAVLVAHLLDVPLGMGGTLTAHVIGGTLLAVALGPWLGLLTMTGVLGFEALVLGDGGVGALGANVLVMGVAGVLVGWAVYRGVLRAVARWRGELPGDRWVVLASGVAAWVSVVASSLVLWGVYAAGAPSQLAARAWSVSIPHHLAWAVLEAAATAAVVAVGLALAGHRARALAHADTMGAGHRQVRVIDGDLEALG</sequence>
<evidence type="ECO:0000313" key="9">
    <source>
        <dbReference type="Proteomes" id="UP001172728"/>
    </source>
</evidence>
<comment type="caution">
    <text evidence="8">The sequence shown here is derived from an EMBL/GenBank/DDBJ whole genome shotgun (WGS) entry which is preliminary data.</text>
</comment>
<comment type="subcellular location">
    <subcellularLocation>
        <location evidence="1">Cell membrane</location>
        <topology evidence="1">Multi-pass membrane protein</topology>
    </subcellularLocation>
</comment>
<feature type="transmembrane region" description="Helical" evidence="7">
    <location>
        <begin position="145"/>
        <end position="168"/>
    </location>
</feature>
<dbReference type="Proteomes" id="UP001172728">
    <property type="component" value="Unassembled WGS sequence"/>
</dbReference>
<keyword evidence="9" id="KW-1185">Reference proteome</keyword>
<keyword evidence="6 7" id="KW-0472">Membrane</keyword>
<proteinExistence type="predicted"/>
<feature type="transmembrane region" description="Helical" evidence="7">
    <location>
        <begin position="188"/>
        <end position="210"/>
    </location>
</feature>
<dbReference type="RefSeq" id="WP_301133194.1">
    <property type="nucleotide sequence ID" value="NZ_JAUHPW010000005.1"/>
</dbReference>
<evidence type="ECO:0000313" key="8">
    <source>
        <dbReference type="EMBL" id="MDN4475784.1"/>
    </source>
</evidence>
<keyword evidence="5 7" id="KW-1133">Transmembrane helix</keyword>
<gene>
    <name evidence="8" type="ORF">QQX09_07935</name>
</gene>
<evidence type="ECO:0000256" key="5">
    <source>
        <dbReference type="ARBA" id="ARBA00022989"/>
    </source>
</evidence>
<feature type="transmembrane region" description="Helical" evidence="7">
    <location>
        <begin position="68"/>
        <end position="93"/>
    </location>
</feature>
<dbReference type="PANTHER" id="PTHR34229">
    <property type="entry name" value="METAL TRANSPORT PROTEIN HI_1621-RELATED"/>
    <property type="match status" value="1"/>
</dbReference>
<reference evidence="8" key="1">
    <citation type="submission" date="2023-06" db="EMBL/GenBank/DDBJ databases">
        <title>Sysu t00192.</title>
        <authorList>
            <person name="Gao L."/>
            <person name="Fang B.-Z."/>
            <person name="Li W.-J."/>
        </authorList>
    </citation>
    <scope>NUCLEOTIDE SEQUENCE</scope>
    <source>
        <strain evidence="8">SYSU T00192</strain>
    </source>
</reference>
<dbReference type="PANTHER" id="PTHR34229:SF1">
    <property type="entry name" value="METAL TRANSPORT PROTEIN HI_1621-RELATED"/>
    <property type="match status" value="1"/>
</dbReference>
<keyword evidence="4 7" id="KW-0812">Transmembrane</keyword>
<dbReference type="InterPro" id="IPR002751">
    <property type="entry name" value="CbiM/NikMN"/>
</dbReference>
<feature type="transmembrane region" description="Helical" evidence="7">
    <location>
        <begin position="37"/>
        <end position="56"/>
    </location>
</feature>
<organism evidence="8 9">
    <name type="scientific">Demequina litoralis</name>
    <dbReference type="NCBI Taxonomy" id="3051660"/>
    <lineage>
        <taxon>Bacteria</taxon>
        <taxon>Bacillati</taxon>
        <taxon>Actinomycetota</taxon>
        <taxon>Actinomycetes</taxon>
        <taxon>Micrococcales</taxon>
        <taxon>Demequinaceae</taxon>
        <taxon>Demequina</taxon>
    </lineage>
</organism>
<accession>A0ABT8G9G9</accession>
<evidence type="ECO:0000256" key="4">
    <source>
        <dbReference type="ARBA" id="ARBA00022692"/>
    </source>
</evidence>
<evidence type="ECO:0000256" key="1">
    <source>
        <dbReference type="ARBA" id="ARBA00004651"/>
    </source>
</evidence>
<protein>
    <submittedName>
        <fullName evidence="8">Energy-coupling factor ABC transporter permease</fullName>
    </submittedName>
</protein>